<sequence length="346" mass="38546">MSLPGDISPPRATPVPQTLTAPPMNDSPEVLQALLHEKEELVEALTERLEQAAEQLDRIQRNGSDRGVRVSGGIPSDIVEQQRTLCTDLQGAVDQWEQMQCASTLGSIEAQLAELRDLFTQGGVQAAFPQGNQSPVAHNPGQSHLSSGEGENSIQSGWEAMKAGILESAGADEPQIEQPQYEQVPHYDSQIESPVEQNQFEEPTGSLDPPQVINVDAASVEELKFAVTERDAFISELIRRYRSLEQSRQPVGNWQDLEAVPDDLRHRLTVLEEQLNEALRLSEVEISLERARLGREEMRLKQLDENAQKALERLGIAQAEIKEEMPGEGDDESNRRWLRMLGIRPE</sequence>
<keyword evidence="1" id="KW-0175">Coiled coil</keyword>
<feature type="region of interest" description="Disordered" evidence="2">
    <location>
        <begin position="1"/>
        <end position="27"/>
    </location>
</feature>
<dbReference type="AlphaFoldDB" id="A0A517T8C8"/>
<protein>
    <submittedName>
        <fullName evidence="3">Uncharacterized protein</fullName>
    </submittedName>
</protein>
<proteinExistence type="predicted"/>
<dbReference type="Proteomes" id="UP000319976">
    <property type="component" value="Chromosome"/>
</dbReference>
<feature type="region of interest" description="Disordered" evidence="2">
    <location>
        <begin position="126"/>
        <end position="154"/>
    </location>
</feature>
<accession>A0A517T8C8</accession>
<feature type="region of interest" description="Disordered" evidence="2">
    <location>
        <begin position="321"/>
        <end position="346"/>
    </location>
</feature>
<dbReference type="EMBL" id="CP036316">
    <property type="protein sequence ID" value="QDT64650.1"/>
    <property type="molecule type" value="Genomic_DNA"/>
</dbReference>
<keyword evidence="4" id="KW-1185">Reference proteome</keyword>
<dbReference type="KEGG" id="chya:V22_18900"/>
<evidence type="ECO:0000256" key="2">
    <source>
        <dbReference type="SAM" id="MobiDB-lite"/>
    </source>
</evidence>
<gene>
    <name evidence="3" type="ORF">V22_18900</name>
</gene>
<reference evidence="3 4" key="1">
    <citation type="submission" date="2019-02" db="EMBL/GenBank/DDBJ databases">
        <title>Deep-cultivation of Planctomycetes and their phenomic and genomic characterization uncovers novel biology.</title>
        <authorList>
            <person name="Wiegand S."/>
            <person name="Jogler M."/>
            <person name="Boedeker C."/>
            <person name="Pinto D."/>
            <person name="Vollmers J."/>
            <person name="Rivas-Marin E."/>
            <person name="Kohn T."/>
            <person name="Peeters S.H."/>
            <person name="Heuer A."/>
            <person name="Rast P."/>
            <person name="Oberbeckmann S."/>
            <person name="Bunk B."/>
            <person name="Jeske O."/>
            <person name="Meyerdierks A."/>
            <person name="Storesund J.E."/>
            <person name="Kallscheuer N."/>
            <person name="Luecker S."/>
            <person name="Lage O.M."/>
            <person name="Pohl T."/>
            <person name="Merkel B.J."/>
            <person name="Hornburger P."/>
            <person name="Mueller R.-W."/>
            <person name="Bruemmer F."/>
            <person name="Labrenz M."/>
            <person name="Spormann A.M."/>
            <person name="Op den Camp H."/>
            <person name="Overmann J."/>
            <person name="Amann R."/>
            <person name="Jetten M.S.M."/>
            <person name="Mascher T."/>
            <person name="Medema M.H."/>
            <person name="Devos D.P."/>
            <person name="Kaster A.-K."/>
            <person name="Ovreas L."/>
            <person name="Rohde M."/>
            <person name="Galperin M.Y."/>
            <person name="Jogler C."/>
        </authorList>
    </citation>
    <scope>NUCLEOTIDE SEQUENCE [LARGE SCALE GENOMIC DNA]</scope>
    <source>
        <strain evidence="3 4">V22</strain>
    </source>
</reference>
<feature type="coiled-coil region" evidence="1">
    <location>
        <begin position="293"/>
        <end position="320"/>
    </location>
</feature>
<feature type="compositionally biased region" description="Polar residues" evidence="2">
    <location>
        <begin position="130"/>
        <end position="154"/>
    </location>
</feature>
<evidence type="ECO:0000313" key="3">
    <source>
        <dbReference type="EMBL" id="QDT64650.1"/>
    </source>
</evidence>
<feature type="coiled-coil region" evidence="1">
    <location>
        <begin position="35"/>
        <end position="62"/>
    </location>
</feature>
<evidence type="ECO:0000256" key="1">
    <source>
        <dbReference type="SAM" id="Coils"/>
    </source>
</evidence>
<evidence type="ECO:0000313" key="4">
    <source>
        <dbReference type="Proteomes" id="UP000319976"/>
    </source>
</evidence>
<organism evidence="3 4">
    <name type="scientific">Calycomorphotria hydatis</name>
    <dbReference type="NCBI Taxonomy" id="2528027"/>
    <lineage>
        <taxon>Bacteria</taxon>
        <taxon>Pseudomonadati</taxon>
        <taxon>Planctomycetota</taxon>
        <taxon>Planctomycetia</taxon>
        <taxon>Planctomycetales</taxon>
        <taxon>Planctomycetaceae</taxon>
        <taxon>Calycomorphotria</taxon>
    </lineage>
</organism>
<name>A0A517T8C8_9PLAN</name>